<dbReference type="GO" id="GO:0071424">
    <property type="term" value="F:rRNA (cytosine-N4-)-methyltransferase activity"/>
    <property type="evidence" value="ECO:0007669"/>
    <property type="project" value="UniProtKB-UniRule"/>
</dbReference>
<protein>
    <recommendedName>
        <fullName evidence="6">Ribosomal RNA small subunit methyltransferase H</fullName>
        <ecNumber evidence="6">2.1.1.199</ecNumber>
    </recommendedName>
    <alternativeName>
        <fullName evidence="6">16S rRNA m(4)C1402 methyltransferase</fullName>
    </alternativeName>
    <alternativeName>
        <fullName evidence="6">rRNA (cytosine-N(4)-)-methyltransferase RsmH</fullName>
    </alternativeName>
</protein>
<evidence type="ECO:0000256" key="1">
    <source>
        <dbReference type="ARBA" id="ARBA00010396"/>
    </source>
</evidence>
<evidence type="ECO:0000256" key="5">
    <source>
        <dbReference type="ARBA" id="ARBA00022691"/>
    </source>
</evidence>
<evidence type="ECO:0000256" key="6">
    <source>
        <dbReference type="HAMAP-Rule" id="MF_01007"/>
    </source>
</evidence>
<dbReference type="Gene3D" id="3.40.50.150">
    <property type="entry name" value="Vaccinia Virus protein VP39"/>
    <property type="match status" value="1"/>
</dbReference>
<feature type="binding site" evidence="6">
    <location>
        <begin position="30"/>
        <end position="32"/>
    </location>
    <ligand>
        <name>S-adenosyl-L-methionine</name>
        <dbReference type="ChEBI" id="CHEBI:59789"/>
    </ligand>
</feature>
<evidence type="ECO:0000256" key="4">
    <source>
        <dbReference type="ARBA" id="ARBA00022679"/>
    </source>
</evidence>
<evidence type="ECO:0000256" key="3">
    <source>
        <dbReference type="ARBA" id="ARBA00022603"/>
    </source>
</evidence>
<dbReference type="GO" id="GO:0070475">
    <property type="term" value="P:rRNA base methylation"/>
    <property type="evidence" value="ECO:0007669"/>
    <property type="project" value="UniProtKB-UniRule"/>
</dbReference>
<accession>A0A1G2EG06</accession>
<sequence>MHIPVLQKEVLQELDPKPNEHFIDCTFGGGGHASAILEKIAPRGKILCIDWSTELVKKNKASHNLILVCDNFANLKEIVRENRFDQVSGILFDLGYSSWHLEQSGRGFSFQRKEPLDMRYSLKNQLSAEKILNYWSKFDIEKILREYGEEKFSAQIAEGIVEERKARAIKHTLQLVEIIKKSVRGRQRIHPATRTFQALRIAVNDELNNLQKALPQALKILRSGGRLVTISFHSLEDRIVKNFLKQGSWHILTKKPITPSLLELRINPRARSATLRAAQKIQ</sequence>
<dbReference type="EMBL" id="MHMH01000006">
    <property type="protein sequence ID" value="OGZ24713.1"/>
    <property type="molecule type" value="Genomic_DNA"/>
</dbReference>
<dbReference type="PIRSF" id="PIRSF004486">
    <property type="entry name" value="MraW"/>
    <property type="match status" value="1"/>
</dbReference>
<dbReference type="EC" id="2.1.1.199" evidence="6"/>
<feature type="binding site" evidence="6">
    <location>
        <position position="100"/>
    </location>
    <ligand>
        <name>S-adenosyl-L-methionine</name>
        <dbReference type="ChEBI" id="CHEBI:59789"/>
    </ligand>
</feature>
<keyword evidence="4 6" id="KW-0808">Transferase</keyword>
<organism evidence="7 8">
    <name type="scientific">Candidatus Nealsonbacteria bacterium RIFCSPLOWO2_01_FULL_43_32</name>
    <dbReference type="NCBI Taxonomy" id="1801672"/>
    <lineage>
        <taxon>Bacteria</taxon>
        <taxon>Candidatus Nealsoniibacteriota</taxon>
    </lineage>
</organism>
<dbReference type="STRING" id="1801672.A2896_02425"/>
<dbReference type="NCBIfam" id="TIGR00006">
    <property type="entry name" value="16S rRNA (cytosine(1402)-N(4))-methyltransferase RsmH"/>
    <property type="match status" value="1"/>
</dbReference>
<dbReference type="SUPFAM" id="SSF53335">
    <property type="entry name" value="S-adenosyl-L-methionine-dependent methyltransferases"/>
    <property type="match status" value="1"/>
</dbReference>
<evidence type="ECO:0000256" key="2">
    <source>
        <dbReference type="ARBA" id="ARBA00022552"/>
    </source>
</evidence>
<gene>
    <name evidence="6" type="primary">rsmH</name>
    <name evidence="7" type="ORF">A2896_02425</name>
</gene>
<dbReference type="PANTHER" id="PTHR11265:SF0">
    <property type="entry name" value="12S RRNA N4-METHYLCYTIDINE METHYLTRANSFERASE"/>
    <property type="match status" value="1"/>
</dbReference>
<dbReference type="HAMAP" id="MF_01007">
    <property type="entry name" value="16SrRNA_methyltr_H"/>
    <property type="match status" value="1"/>
</dbReference>
<dbReference type="Pfam" id="PF01795">
    <property type="entry name" value="Methyltransf_5"/>
    <property type="match status" value="1"/>
</dbReference>
<comment type="caution">
    <text evidence="7">The sequence shown here is derived from an EMBL/GenBank/DDBJ whole genome shotgun (WGS) entry which is preliminary data.</text>
</comment>
<dbReference type="InterPro" id="IPR002903">
    <property type="entry name" value="RsmH"/>
</dbReference>
<dbReference type="AlphaFoldDB" id="A0A1G2EG06"/>
<feature type="binding site" evidence="6">
    <location>
        <position position="93"/>
    </location>
    <ligand>
        <name>S-adenosyl-L-methionine</name>
        <dbReference type="ChEBI" id="CHEBI:59789"/>
    </ligand>
</feature>
<feature type="binding site" evidence="6">
    <location>
        <position position="72"/>
    </location>
    <ligand>
        <name>S-adenosyl-L-methionine</name>
        <dbReference type="ChEBI" id="CHEBI:59789"/>
    </ligand>
</feature>
<dbReference type="PANTHER" id="PTHR11265">
    <property type="entry name" value="S-ADENOSYL-METHYLTRANSFERASE MRAW"/>
    <property type="match status" value="1"/>
</dbReference>
<feature type="binding site" evidence="6">
    <location>
        <position position="50"/>
    </location>
    <ligand>
        <name>S-adenosyl-L-methionine</name>
        <dbReference type="ChEBI" id="CHEBI:59789"/>
    </ligand>
</feature>
<name>A0A1G2EG06_9BACT</name>
<dbReference type="InterPro" id="IPR023397">
    <property type="entry name" value="SAM-dep_MeTrfase_MraW_recog"/>
</dbReference>
<comment type="similarity">
    <text evidence="1 6">Belongs to the methyltransferase superfamily. RsmH family.</text>
</comment>
<dbReference type="GO" id="GO:0005737">
    <property type="term" value="C:cytoplasm"/>
    <property type="evidence" value="ECO:0007669"/>
    <property type="project" value="UniProtKB-SubCell"/>
</dbReference>
<keyword evidence="6" id="KW-0963">Cytoplasm</keyword>
<evidence type="ECO:0000313" key="7">
    <source>
        <dbReference type="EMBL" id="OGZ24713.1"/>
    </source>
</evidence>
<evidence type="ECO:0000313" key="8">
    <source>
        <dbReference type="Proteomes" id="UP000178647"/>
    </source>
</evidence>
<comment type="catalytic activity">
    <reaction evidence="6">
        <text>cytidine(1402) in 16S rRNA + S-adenosyl-L-methionine = N(4)-methylcytidine(1402) in 16S rRNA + S-adenosyl-L-homocysteine + H(+)</text>
        <dbReference type="Rhea" id="RHEA:42928"/>
        <dbReference type="Rhea" id="RHEA-COMP:10286"/>
        <dbReference type="Rhea" id="RHEA-COMP:10287"/>
        <dbReference type="ChEBI" id="CHEBI:15378"/>
        <dbReference type="ChEBI" id="CHEBI:57856"/>
        <dbReference type="ChEBI" id="CHEBI:59789"/>
        <dbReference type="ChEBI" id="CHEBI:74506"/>
        <dbReference type="ChEBI" id="CHEBI:82748"/>
        <dbReference type="EC" id="2.1.1.199"/>
    </reaction>
</comment>
<dbReference type="SUPFAM" id="SSF81799">
    <property type="entry name" value="Putative methyltransferase TM0872, insert domain"/>
    <property type="match status" value="1"/>
</dbReference>
<comment type="function">
    <text evidence="6">Specifically methylates the N4 position of cytidine in position 1402 (C1402) of 16S rRNA.</text>
</comment>
<dbReference type="Gene3D" id="1.10.150.170">
    <property type="entry name" value="Putative methyltransferase TM0872, insert domain"/>
    <property type="match status" value="1"/>
</dbReference>
<dbReference type="Proteomes" id="UP000178647">
    <property type="component" value="Unassembled WGS sequence"/>
</dbReference>
<comment type="subcellular location">
    <subcellularLocation>
        <location evidence="6">Cytoplasm</location>
    </subcellularLocation>
</comment>
<keyword evidence="2 6" id="KW-0698">rRNA processing</keyword>
<dbReference type="InterPro" id="IPR029063">
    <property type="entry name" value="SAM-dependent_MTases_sf"/>
</dbReference>
<reference evidence="7 8" key="1">
    <citation type="journal article" date="2016" name="Nat. Commun.">
        <title>Thousands of microbial genomes shed light on interconnected biogeochemical processes in an aquifer system.</title>
        <authorList>
            <person name="Anantharaman K."/>
            <person name="Brown C.T."/>
            <person name="Hug L.A."/>
            <person name="Sharon I."/>
            <person name="Castelle C.J."/>
            <person name="Probst A.J."/>
            <person name="Thomas B.C."/>
            <person name="Singh A."/>
            <person name="Wilkins M.J."/>
            <person name="Karaoz U."/>
            <person name="Brodie E.L."/>
            <person name="Williams K.H."/>
            <person name="Hubbard S.S."/>
            <person name="Banfield J.F."/>
        </authorList>
    </citation>
    <scope>NUCLEOTIDE SEQUENCE [LARGE SCALE GENOMIC DNA]</scope>
</reference>
<keyword evidence="3 6" id="KW-0489">Methyltransferase</keyword>
<proteinExistence type="inferred from homology"/>
<keyword evidence="5 6" id="KW-0949">S-adenosyl-L-methionine</keyword>